<dbReference type="AlphaFoldDB" id="A0A5J4PM77"/>
<proteinExistence type="predicted"/>
<feature type="non-terminal residue" evidence="1">
    <location>
        <position position="1"/>
    </location>
</feature>
<gene>
    <name evidence="1" type="ORF">EZS28_056473</name>
</gene>
<feature type="non-terminal residue" evidence="1">
    <location>
        <position position="172"/>
    </location>
</feature>
<evidence type="ECO:0008006" key="3">
    <source>
        <dbReference type="Google" id="ProtNLM"/>
    </source>
</evidence>
<evidence type="ECO:0000313" key="2">
    <source>
        <dbReference type="Proteomes" id="UP000324800"/>
    </source>
</evidence>
<protein>
    <recommendedName>
        <fullName evidence="3">Right handed beta helix domain-containing protein</fullName>
    </recommendedName>
</protein>
<organism evidence="1 2">
    <name type="scientific">Streblomastix strix</name>
    <dbReference type="NCBI Taxonomy" id="222440"/>
    <lineage>
        <taxon>Eukaryota</taxon>
        <taxon>Metamonada</taxon>
        <taxon>Preaxostyla</taxon>
        <taxon>Oxymonadida</taxon>
        <taxon>Streblomastigidae</taxon>
        <taxon>Streblomastix</taxon>
    </lineage>
</organism>
<name>A0A5J4PM77_9EUKA</name>
<accession>A0A5J4PM77</accession>
<dbReference type="EMBL" id="SNRW01050197">
    <property type="protein sequence ID" value="KAA6309619.1"/>
    <property type="molecule type" value="Genomic_DNA"/>
</dbReference>
<comment type="caution">
    <text evidence="1">The sequence shown here is derived from an EMBL/GenBank/DDBJ whole genome shotgun (WGS) entry which is preliminary data.</text>
</comment>
<sequence>IKVNERAGNVNLESCSFKRLTRIGTNSKGGVIEAVIGSENGLLRVNSTFEECKVSNNDGIGGAIYIKITSNILNKFDLSGTNYSDCDAKFGKSLFIDAYNLRTAVPIHTDSSQTKTKIGARDDIQEKADLNNLMGYDNTGGIQSIEIPLYYVYTNVDMSVYHVSNSDSSPKG</sequence>
<reference evidence="1 2" key="1">
    <citation type="submission" date="2019-03" db="EMBL/GenBank/DDBJ databases">
        <title>Single cell metagenomics reveals metabolic interactions within the superorganism composed of flagellate Streblomastix strix and complex community of Bacteroidetes bacteria on its surface.</title>
        <authorList>
            <person name="Treitli S.C."/>
            <person name="Kolisko M."/>
            <person name="Husnik F."/>
            <person name="Keeling P."/>
            <person name="Hampl V."/>
        </authorList>
    </citation>
    <scope>NUCLEOTIDE SEQUENCE [LARGE SCALE GENOMIC DNA]</scope>
    <source>
        <strain evidence="1">ST1C</strain>
    </source>
</reference>
<evidence type="ECO:0000313" key="1">
    <source>
        <dbReference type="EMBL" id="KAA6309619.1"/>
    </source>
</evidence>
<dbReference type="Proteomes" id="UP000324800">
    <property type="component" value="Unassembled WGS sequence"/>
</dbReference>